<dbReference type="InterPro" id="IPR008501">
    <property type="entry name" value="THOC7/Mft1"/>
</dbReference>
<dbReference type="STRING" id="1198029.A0A1U7LN36"/>
<dbReference type="OMA" id="FISKCHE"/>
<evidence type="ECO:0000256" key="1">
    <source>
        <dbReference type="ARBA" id="ARBA00004123"/>
    </source>
</evidence>
<dbReference type="AlphaFoldDB" id="A0A1U7LN36"/>
<name>A0A1U7LN36_NEOID</name>
<feature type="compositionally biased region" description="Basic and acidic residues" evidence="3">
    <location>
        <begin position="228"/>
        <end position="237"/>
    </location>
</feature>
<protein>
    <submittedName>
        <fullName evidence="4">THO complex subunit mft1</fullName>
    </submittedName>
</protein>
<dbReference type="EMBL" id="LXFE01001003">
    <property type="protein sequence ID" value="OLL24057.1"/>
    <property type="molecule type" value="Genomic_DNA"/>
</dbReference>
<evidence type="ECO:0000256" key="2">
    <source>
        <dbReference type="ARBA" id="ARBA00023242"/>
    </source>
</evidence>
<gene>
    <name evidence="4" type="ORF">NEOLI_002087</name>
</gene>
<comment type="subcellular location">
    <subcellularLocation>
        <location evidence="1">Nucleus</location>
    </subcellularLocation>
</comment>
<feature type="compositionally biased region" description="Low complexity" evidence="3">
    <location>
        <begin position="252"/>
        <end position="261"/>
    </location>
</feature>
<keyword evidence="2" id="KW-0539">Nucleus</keyword>
<comment type="caution">
    <text evidence="4">The sequence shown here is derived from an EMBL/GenBank/DDBJ whole genome shotgun (WGS) entry which is preliminary data.</text>
</comment>
<keyword evidence="5" id="KW-1185">Reference proteome</keyword>
<dbReference type="Proteomes" id="UP000186594">
    <property type="component" value="Unassembled WGS sequence"/>
</dbReference>
<feature type="compositionally biased region" description="Basic and acidic residues" evidence="3">
    <location>
        <begin position="199"/>
        <end position="212"/>
    </location>
</feature>
<reference evidence="4 5" key="1">
    <citation type="submission" date="2016-04" db="EMBL/GenBank/DDBJ databases">
        <title>Evolutionary innovation and constraint leading to complex multicellularity in the Ascomycota.</title>
        <authorList>
            <person name="Cisse O."/>
            <person name="Nguyen A."/>
            <person name="Hewitt D.A."/>
            <person name="Jedd G."/>
            <person name="Stajich J.E."/>
        </authorList>
    </citation>
    <scope>NUCLEOTIDE SEQUENCE [LARGE SCALE GENOMIC DNA]</scope>
    <source>
        <strain evidence="4 5">DAH-3</strain>
    </source>
</reference>
<dbReference type="OrthoDB" id="205166at2759"/>
<organism evidence="4 5">
    <name type="scientific">Neolecta irregularis (strain DAH-3)</name>
    <dbReference type="NCBI Taxonomy" id="1198029"/>
    <lineage>
        <taxon>Eukaryota</taxon>
        <taxon>Fungi</taxon>
        <taxon>Dikarya</taxon>
        <taxon>Ascomycota</taxon>
        <taxon>Taphrinomycotina</taxon>
        <taxon>Neolectales</taxon>
        <taxon>Neolectaceae</taxon>
        <taxon>Neolecta</taxon>
    </lineage>
</organism>
<dbReference type="GO" id="GO:0000445">
    <property type="term" value="C:THO complex part of transcription export complex"/>
    <property type="evidence" value="ECO:0007669"/>
    <property type="project" value="InterPro"/>
</dbReference>
<evidence type="ECO:0000256" key="3">
    <source>
        <dbReference type="SAM" id="MobiDB-lite"/>
    </source>
</evidence>
<evidence type="ECO:0000313" key="5">
    <source>
        <dbReference type="Proteomes" id="UP000186594"/>
    </source>
</evidence>
<accession>A0A1U7LN36</accession>
<feature type="region of interest" description="Disordered" evidence="3">
    <location>
        <begin position="197"/>
        <end position="275"/>
    </location>
</feature>
<proteinExistence type="predicted"/>
<dbReference type="GO" id="GO:0006397">
    <property type="term" value="P:mRNA processing"/>
    <property type="evidence" value="ECO:0007669"/>
    <property type="project" value="InterPro"/>
</dbReference>
<feature type="compositionally biased region" description="Acidic residues" evidence="3">
    <location>
        <begin position="213"/>
        <end position="227"/>
    </location>
</feature>
<sequence>MSTLASVKKFLSSNDGNSPTIQSHWTVTTAVQNRLLVENFALDKLMRKCYDYSTQEISQQELAERQEEIDMIFLNLNALYQKAQLQYDCCQREIAYYREKESDLNAQYIEAEADIVALRKDLEEAQRIRSNKLEYDDIVQKIKDKSLRSRSEQQEAILNLENEIAALEAEKGTYSQVWHTRKEQFRAIMEALQGMQRQIQEEKEEQERKEGLAEDDQDDGEELSDLMDIDKVKDSSPKSEQANGKLYPEPQEAAPESGALSEGEELGTAEQSMVE</sequence>
<dbReference type="Pfam" id="PF05615">
    <property type="entry name" value="THOC7"/>
    <property type="match status" value="1"/>
</dbReference>
<evidence type="ECO:0000313" key="4">
    <source>
        <dbReference type="EMBL" id="OLL24057.1"/>
    </source>
</evidence>